<dbReference type="EMBL" id="PTQR01000072">
    <property type="protein sequence ID" value="TKX22154.1"/>
    <property type="molecule type" value="Genomic_DNA"/>
</dbReference>
<dbReference type="SUPFAM" id="SSF56112">
    <property type="entry name" value="Protein kinase-like (PK-like)"/>
    <property type="match status" value="1"/>
</dbReference>
<dbReference type="GO" id="GO:0005634">
    <property type="term" value="C:nucleus"/>
    <property type="evidence" value="ECO:0007669"/>
    <property type="project" value="TreeGrafter"/>
</dbReference>
<evidence type="ECO:0000259" key="1">
    <source>
        <dbReference type="PROSITE" id="PS50011"/>
    </source>
</evidence>
<dbReference type="Proteomes" id="UP000308133">
    <property type="component" value="Unassembled WGS sequence"/>
</dbReference>
<evidence type="ECO:0000313" key="3">
    <source>
        <dbReference type="Proteomes" id="UP000308133"/>
    </source>
</evidence>
<proteinExistence type="predicted"/>
<dbReference type="Gene3D" id="1.10.510.10">
    <property type="entry name" value="Transferase(Phosphotransferase) domain 1"/>
    <property type="match status" value="1"/>
</dbReference>
<organism evidence="2 3">
    <name type="scientific">Elsinoe australis</name>
    <dbReference type="NCBI Taxonomy" id="40998"/>
    <lineage>
        <taxon>Eukaryota</taxon>
        <taxon>Fungi</taxon>
        <taxon>Dikarya</taxon>
        <taxon>Ascomycota</taxon>
        <taxon>Pezizomycotina</taxon>
        <taxon>Dothideomycetes</taxon>
        <taxon>Dothideomycetidae</taxon>
        <taxon>Myriangiales</taxon>
        <taxon>Elsinoaceae</taxon>
        <taxon>Elsinoe</taxon>
    </lineage>
</organism>
<dbReference type="GO" id="GO:0005524">
    <property type="term" value="F:ATP binding"/>
    <property type="evidence" value="ECO:0007669"/>
    <property type="project" value="InterPro"/>
</dbReference>
<feature type="domain" description="Protein kinase" evidence="1">
    <location>
        <begin position="255"/>
        <end position="541"/>
    </location>
</feature>
<dbReference type="GO" id="GO:0044773">
    <property type="term" value="P:mitotic DNA damage checkpoint signaling"/>
    <property type="evidence" value="ECO:0007669"/>
    <property type="project" value="TreeGrafter"/>
</dbReference>
<dbReference type="SMART" id="SM00220">
    <property type="entry name" value="S_TKc"/>
    <property type="match status" value="1"/>
</dbReference>
<evidence type="ECO:0000313" key="2">
    <source>
        <dbReference type="EMBL" id="TKX22154.1"/>
    </source>
</evidence>
<dbReference type="GO" id="GO:0005737">
    <property type="term" value="C:cytoplasm"/>
    <property type="evidence" value="ECO:0007669"/>
    <property type="project" value="TreeGrafter"/>
</dbReference>
<sequence>MALPIRARPATAVLNRNASELPPVALLKITPENYHAHRAMDGVLREFQGDKPNSFPNSLRHKTFIHTDFDTIEVEVPPTPRSEREISPPDGEPLPPQMSTFLKGNFQLTQLSIPLDNTAGGFWLGRGFAKPGNRNYDEGLIDVRLAPADDELTDIGVRHALIQTDTESGSLLLSTKRRGYTQFNGQPVIPGKPRALNDSGKMFVQLGKCLYIFEWTKESDKHMHIFWSNQGVGPEKVTSPPYRSPYDLKRPSDDWNRRCKLGSGTFGKVYFVKHRFSGEKAVEKIMKLNANTIDEVKKEVNNALAIARLPGHPFKSLVVSLMDVLPPLEESLAALGTESVDQSIFYTPYAEKVLSEVKNPGKMDVKLFVDIIKGLSFLHSHNFAHCDVKPQNIGVRIDSAGVSTSVILDVGLVTFQDQLGRPDYIGGTFRYMAPETVKGGWGLGVDIFAAGVTWLQCQTGKHYWEHFDDYFTRDMIKREHHPWSSANQESTKGALREARNLLMTSGKNTQDWLIYIMIDPEPAARPTAAEIVKGFDAGRYTKWDQIASMWSKNVEEVEAGCEKSD</sequence>
<protein>
    <submittedName>
        <fullName evidence="2">Protein kinase domain-containing protein 29</fullName>
    </submittedName>
</protein>
<accession>A0A4U7B272</accession>
<keyword evidence="2" id="KW-0418">Kinase</keyword>
<comment type="caution">
    <text evidence="2">The sequence shown here is derived from an EMBL/GenBank/DDBJ whole genome shotgun (WGS) entry which is preliminary data.</text>
</comment>
<keyword evidence="2" id="KW-0808">Transferase</keyword>
<gene>
    <name evidence="2" type="ORF">C1H76_5630</name>
</gene>
<dbReference type="GO" id="GO:0004674">
    <property type="term" value="F:protein serine/threonine kinase activity"/>
    <property type="evidence" value="ECO:0007669"/>
    <property type="project" value="TreeGrafter"/>
</dbReference>
<dbReference type="Pfam" id="PF00069">
    <property type="entry name" value="Pkinase"/>
    <property type="match status" value="1"/>
</dbReference>
<dbReference type="InterPro" id="IPR011009">
    <property type="entry name" value="Kinase-like_dom_sf"/>
</dbReference>
<dbReference type="Gene3D" id="3.30.200.20">
    <property type="entry name" value="Phosphorylase Kinase, domain 1"/>
    <property type="match status" value="1"/>
</dbReference>
<dbReference type="PANTHER" id="PTHR44167">
    <property type="entry name" value="OVARIAN-SPECIFIC SERINE/THREONINE-PROTEIN KINASE LOK-RELATED"/>
    <property type="match status" value="1"/>
</dbReference>
<dbReference type="InterPro" id="IPR000719">
    <property type="entry name" value="Prot_kinase_dom"/>
</dbReference>
<name>A0A4U7B272_9PEZI</name>
<dbReference type="PROSITE" id="PS50011">
    <property type="entry name" value="PROTEIN_KINASE_DOM"/>
    <property type="match status" value="1"/>
</dbReference>
<reference evidence="2 3" key="1">
    <citation type="submission" date="2018-02" db="EMBL/GenBank/DDBJ databases">
        <title>Draft genome sequences of Elsinoe sp., causing black scab on jojoba.</title>
        <authorList>
            <person name="Stodart B."/>
            <person name="Jeffress S."/>
            <person name="Ash G."/>
            <person name="Arun Chinnappa K."/>
        </authorList>
    </citation>
    <scope>NUCLEOTIDE SEQUENCE [LARGE SCALE GENOMIC DNA]</scope>
    <source>
        <strain evidence="2 3">Hillstone_2</strain>
    </source>
</reference>
<dbReference type="PANTHER" id="PTHR44167:SF24">
    <property type="entry name" value="SERINE_THREONINE-PROTEIN KINASE CHK2"/>
    <property type="match status" value="1"/>
</dbReference>
<dbReference type="AlphaFoldDB" id="A0A4U7B272"/>